<evidence type="ECO:0000256" key="5">
    <source>
        <dbReference type="ARBA" id="ARBA00023180"/>
    </source>
</evidence>
<evidence type="ECO:0000259" key="8">
    <source>
        <dbReference type="PROSITE" id="PS50240"/>
    </source>
</evidence>
<dbReference type="InterPro" id="IPR002018">
    <property type="entry name" value="CarbesteraseB"/>
</dbReference>
<dbReference type="PROSITE" id="PS50240">
    <property type="entry name" value="TRYPSIN_DOM"/>
    <property type="match status" value="1"/>
</dbReference>
<dbReference type="PROSITE" id="PS00122">
    <property type="entry name" value="CARBOXYLESTERASE_B_1"/>
    <property type="match status" value="1"/>
</dbReference>
<evidence type="ECO:0000313" key="10">
    <source>
        <dbReference type="Proteomes" id="UP000075886"/>
    </source>
</evidence>
<dbReference type="InterPro" id="IPR001254">
    <property type="entry name" value="Trypsin_dom"/>
</dbReference>
<dbReference type="InterPro" id="IPR001314">
    <property type="entry name" value="Peptidase_S1A"/>
</dbReference>
<dbReference type="Pfam" id="PF00089">
    <property type="entry name" value="Trypsin"/>
    <property type="match status" value="1"/>
</dbReference>
<accession>A0A182QDN4</accession>
<name>A0A182QDN4_9DIPT</name>
<evidence type="ECO:0000256" key="2">
    <source>
        <dbReference type="ARBA" id="ARBA00022487"/>
    </source>
</evidence>
<feature type="signal peptide" evidence="7">
    <location>
        <begin position="1"/>
        <end position="25"/>
    </location>
</feature>
<keyword evidence="4" id="KW-1015">Disulfide bond</keyword>
<evidence type="ECO:0000256" key="3">
    <source>
        <dbReference type="ARBA" id="ARBA00022801"/>
    </source>
</evidence>
<dbReference type="Pfam" id="PF00135">
    <property type="entry name" value="COesterase"/>
    <property type="match status" value="1"/>
</dbReference>
<keyword evidence="7" id="KW-0732">Signal</keyword>
<dbReference type="GO" id="GO:0052689">
    <property type="term" value="F:carboxylic ester hydrolase activity"/>
    <property type="evidence" value="ECO:0007669"/>
    <property type="project" value="UniProtKB-KW"/>
</dbReference>
<keyword evidence="2" id="KW-0719">Serine esterase</keyword>
<feature type="chain" id="PRO_5007951027" description="Carboxylic ester hydrolase" evidence="7">
    <location>
        <begin position="26"/>
        <end position="699"/>
    </location>
</feature>
<comment type="similarity">
    <text evidence="6">Belongs to the peptidase S1 family. CLIP subfamily.</text>
</comment>
<organism evidence="9 10">
    <name type="scientific">Anopheles farauti</name>
    <dbReference type="NCBI Taxonomy" id="69004"/>
    <lineage>
        <taxon>Eukaryota</taxon>
        <taxon>Metazoa</taxon>
        <taxon>Ecdysozoa</taxon>
        <taxon>Arthropoda</taxon>
        <taxon>Hexapoda</taxon>
        <taxon>Insecta</taxon>
        <taxon>Pterygota</taxon>
        <taxon>Neoptera</taxon>
        <taxon>Endopterygota</taxon>
        <taxon>Diptera</taxon>
        <taxon>Nematocera</taxon>
        <taxon>Culicoidea</taxon>
        <taxon>Culicidae</taxon>
        <taxon>Anophelinae</taxon>
        <taxon>Anopheles</taxon>
    </lineage>
</organism>
<dbReference type="PRINTS" id="PR00722">
    <property type="entry name" value="CHYMOTRYPSIN"/>
</dbReference>
<dbReference type="EC" id="3.1.1.-" evidence="7"/>
<dbReference type="VEuPathDB" id="VectorBase:AFAF008075"/>
<dbReference type="InterPro" id="IPR009003">
    <property type="entry name" value="Peptidase_S1_PA"/>
</dbReference>
<keyword evidence="5" id="KW-0325">Glycoprotein</keyword>
<evidence type="ECO:0000256" key="6">
    <source>
        <dbReference type="ARBA" id="ARBA00024195"/>
    </source>
</evidence>
<dbReference type="GO" id="GO:0006508">
    <property type="term" value="P:proteolysis"/>
    <property type="evidence" value="ECO:0007669"/>
    <property type="project" value="InterPro"/>
</dbReference>
<comment type="similarity">
    <text evidence="1 7">Belongs to the type-B carboxylesterase/lipase family.</text>
</comment>
<dbReference type="PROSITE" id="PS00134">
    <property type="entry name" value="TRYPSIN_HIS"/>
    <property type="match status" value="1"/>
</dbReference>
<dbReference type="GO" id="GO:0004252">
    <property type="term" value="F:serine-type endopeptidase activity"/>
    <property type="evidence" value="ECO:0007669"/>
    <property type="project" value="InterPro"/>
</dbReference>
<protein>
    <recommendedName>
        <fullName evidence="7">Carboxylic ester hydrolase</fullName>
        <ecNumber evidence="7">3.1.1.-</ecNumber>
    </recommendedName>
</protein>
<dbReference type="CDD" id="cd00190">
    <property type="entry name" value="Tryp_SPc"/>
    <property type="match status" value="1"/>
</dbReference>
<dbReference type="EnsemblMetazoa" id="AFAF008075-RA">
    <property type="protein sequence ID" value="AFAF008075-PA"/>
    <property type="gene ID" value="AFAF008075"/>
</dbReference>
<dbReference type="EMBL" id="AXCN02002307">
    <property type="status" value="NOT_ANNOTATED_CDS"/>
    <property type="molecule type" value="Genomic_DNA"/>
</dbReference>
<dbReference type="InterPro" id="IPR029058">
    <property type="entry name" value="AB_hydrolase_fold"/>
</dbReference>
<dbReference type="SMART" id="SM00020">
    <property type="entry name" value="Tryp_SPc"/>
    <property type="match status" value="1"/>
</dbReference>
<evidence type="ECO:0000256" key="7">
    <source>
        <dbReference type="RuleBase" id="RU361235"/>
    </source>
</evidence>
<dbReference type="InterPro" id="IPR043504">
    <property type="entry name" value="Peptidase_S1_PA_chymotrypsin"/>
</dbReference>
<evidence type="ECO:0000313" key="9">
    <source>
        <dbReference type="EnsemblMetazoa" id="AFAF008075-PA"/>
    </source>
</evidence>
<dbReference type="Proteomes" id="UP000075886">
    <property type="component" value="Unassembled WGS sequence"/>
</dbReference>
<reference evidence="10" key="1">
    <citation type="submission" date="2014-01" db="EMBL/GenBank/DDBJ databases">
        <title>The Genome Sequence of Anopheles farauti FAR1 (V2).</title>
        <authorList>
            <consortium name="The Broad Institute Genomics Platform"/>
            <person name="Neafsey D.E."/>
            <person name="Besansky N."/>
            <person name="Howell P."/>
            <person name="Walton C."/>
            <person name="Young S.K."/>
            <person name="Zeng Q."/>
            <person name="Gargeya S."/>
            <person name="Fitzgerald M."/>
            <person name="Haas B."/>
            <person name="Abouelleil A."/>
            <person name="Allen A.W."/>
            <person name="Alvarado L."/>
            <person name="Arachchi H.M."/>
            <person name="Berlin A.M."/>
            <person name="Chapman S.B."/>
            <person name="Gainer-Dewar J."/>
            <person name="Goldberg J."/>
            <person name="Griggs A."/>
            <person name="Gujja S."/>
            <person name="Hansen M."/>
            <person name="Howarth C."/>
            <person name="Imamovic A."/>
            <person name="Ireland A."/>
            <person name="Larimer J."/>
            <person name="McCowan C."/>
            <person name="Murphy C."/>
            <person name="Pearson M."/>
            <person name="Poon T.W."/>
            <person name="Priest M."/>
            <person name="Roberts A."/>
            <person name="Saif S."/>
            <person name="Shea T."/>
            <person name="Sisk P."/>
            <person name="Sykes S."/>
            <person name="Wortman J."/>
            <person name="Nusbaum C."/>
            <person name="Birren B."/>
        </authorList>
    </citation>
    <scope>NUCLEOTIDE SEQUENCE [LARGE SCALE GENOMIC DNA]</scope>
    <source>
        <strain evidence="10">FAR1</strain>
    </source>
</reference>
<proteinExistence type="inferred from homology"/>
<dbReference type="AlphaFoldDB" id="A0A182QDN4"/>
<dbReference type="Gene3D" id="2.40.10.10">
    <property type="entry name" value="Trypsin-like serine proteases"/>
    <property type="match status" value="1"/>
</dbReference>
<dbReference type="InterPro" id="IPR050309">
    <property type="entry name" value="Type-B_Carboxylest/Lipase"/>
</dbReference>
<dbReference type="SUPFAM" id="SSF53474">
    <property type="entry name" value="alpha/beta-Hydrolases"/>
    <property type="match status" value="1"/>
</dbReference>
<dbReference type="InterPro" id="IPR019826">
    <property type="entry name" value="Carboxylesterase_B_AS"/>
</dbReference>
<dbReference type="STRING" id="69004.A0A182QDN4"/>
<dbReference type="PANTHER" id="PTHR11559">
    <property type="entry name" value="CARBOXYLESTERASE"/>
    <property type="match status" value="1"/>
</dbReference>
<feature type="domain" description="Peptidase S1" evidence="8">
    <location>
        <begin position="28"/>
        <end position="314"/>
    </location>
</feature>
<dbReference type="InterPro" id="IPR018114">
    <property type="entry name" value="TRYPSIN_HIS"/>
</dbReference>
<sequence length="699" mass="79629">MSFRVWRVVLACLAICVLSLTCATATRIEYGKPLSWRGQFYHHDHEATAGKWPWHAALYRRKGAEMKYFCGGTVLNLDTILTAAHCVSGEDGVVDRRTISVQLGRTGLNETQDSVQSLGVRAIIVHPMFSGVNVSHDIALIKLQDNITISSSVRPVRVWNREVHEPIVGQNGTIVGYGIVVNNIASDRLKYALVSVVNMLECTERSSFASVQTDGMICGKAQRGVSACFGDGGGGMFMQLDGRWFVRGIISFTPGQDYANRLCEGFQYTGIVVVTFNYRLAALGFLSLPDLGINANLGLLDQLEALRWTARNAPYFGGDPARVTLCGWSAGAASVTYHLYSPAARGLFQRAIIMSGSMTQSWAYDFDPDRCGREYLRANDATTRDQLQSRSLAQLMSIERTLQMDFFSLFYYCFLPSDDSYRPEPELRFVGRDPFARVRNEPPVSDVPLLVGYTTLEHGNLFLDREFTHTMPNFPNANETVHALLEEYLDRQPLAAANRSTRRRFYQELASVADIIYGIQYFIRHVAAHQRAPLYRYLFAYDGKFGYAKNWYYRNQILRADLPGPMHGDELGYLFTPYLYRGRGWQDIEPGAYRPERRMQRRMLRLWSNFIKHGNPTPGVVEQRPNDERRKPVRWYPYNDPSPERARHYLRIDRRMQLLPEADSENPFHRLWDRVSRCLYAFDCEFLNTDEATGSPPDA</sequence>
<evidence type="ECO:0000256" key="4">
    <source>
        <dbReference type="ARBA" id="ARBA00023157"/>
    </source>
</evidence>
<dbReference type="FunFam" id="2.40.10.10:FF:000068">
    <property type="entry name" value="transmembrane protease serine 2"/>
    <property type="match status" value="1"/>
</dbReference>
<dbReference type="Gene3D" id="3.40.50.1820">
    <property type="entry name" value="alpha/beta hydrolase"/>
    <property type="match status" value="1"/>
</dbReference>
<dbReference type="SUPFAM" id="SSF50494">
    <property type="entry name" value="Trypsin-like serine proteases"/>
    <property type="match status" value="1"/>
</dbReference>
<evidence type="ECO:0000256" key="1">
    <source>
        <dbReference type="ARBA" id="ARBA00005964"/>
    </source>
</evidence>
<reference evidence="9" key="2">
    <citation type="submission" date="2020-05" db="UniProtKB">
        <authorList>
            <consortium name="EnsemblMetazoa"/>
        </authorList>
    </citation>
    <scope>IDENTIFICATION</scope>
    <source>
        <strain evidence="9">FAR1</strain>
    </source>
</reference>
<keyword evidence="3 7" id="KW-0378">Hydrolase</keyword>
<keyword evidence="10" id="KW-1185">Reference proteome</keyword>